<protein>
    <submittedName>
        <fullName evidence="2">Uncharacterized protein</fullName>
    </submittedName>
</protein>
<dbReference type="Proteomes" id="UP000366872">
    <property type="component" value="Unassembled WGS sequence"/>
</dbReference>
<gene>
    <name evidence="2" type="ORF">PDESU_06029</name>
</gene>
<evidence type="ECO:0000256" key="1">
    <source>
        <dbReference type="SAM" id="MobiDB-lite"/>
    </source>
</evidence>
<organism evidence="2 3">
    <name type="scientific">Pontiella desulfatans</name>
    <dbReference type="NCBI Taxonomy" id="2750659"/>
    <lineage>
        <taxon>Bacteria</taxon>
        <taxon>Pseudomonadati</taxon>
        <taxon>Kiritimatiellota</taxon>
        <taxon>Kiritimatiellia</taxon>
        <taxon>Kiritimatiellales</taxon>
        <taxon>Pontiellaceae</taxon>
        <taxon>Pontiella</taxon>
    </lineage>
</organism>
<dbReference type="EMBL" id="CAAHFG010000004">
    <property type="protein sequence ID" value="VGO17433.1"/>
    <property type="molecule type" value="Genomic_DNA"/>
</dbReference>
<evidence type="ECO:0000313" key="3">
    <source>
        <dbReference type="Proteomes" id="UP000366872"/>
    </source>
</evidence>
<accession>A0A6C2UC30</accession>
<proteinExistence type="predicted"/>
<name>A0A6C2UC30_PONDE</name>
<feature type="compositionally biased region" description="Polar residues" evidence="1">
    <location>
        <begin position="14"/>
        <end position="26"/>
    </location>
</feature>
<keyword evidence="3" id="KW-1185">Reference proteome</keyword>
<dbReference type="AlphaFoldDB" id="A0A6C2UC30"/>
<feature type="region of interest" description="Disordered" evidence="1">
    <location>
        <begin position="1"/>
        <end position="26"/>
    </location>
</feature>
<reference evidence="2 3" key="1">
    <citation type="submission" date="2019-04" db="EMBL/GenBank/DDBJ databases">
        <authorList>
            <person name="Van Vliet M D."/>
        </authorList>
    </citation>
    <scope>NUCLEOTIDE SEQUENCE [LARGE SCALE GENOMIC DNA]</scope>
    <source>
        <strain evidence="2 3">F1</strain>
    </source>
</reference>
<evidence type="ECO:0000313" key="2">
    <source>
        <dbReference type="EMBL" id="VGO17433.1"/>
    </source>
</evidence>
<sequence>MEGRTPCARAGSVRPSTNGSDGTSPSNQFFFHKTINDMTIFRCGRRGEFVFIGVNQWFKKTTRTGKWFSAYHPRCLPQVLLNRSAGAGSGA</sequence>